<dbReference type="InterPro" id="IPR011761">
    <property type="entry name" value="ATP-grasp"/>
</dbReference>
<evidence type="ECO:0000259" key="5">
    <source>
        <dbReference type="PROSITE" id="PS50975"/>
    </source>
</evidence>
<dbReference type="InterPro" id="IPR013815">
    <property type="entry name" value="ATP_grasp_subdomain_1"/>
</dbReference>
<gene>
    <name evidence="6" type="ordered locus">THI_1731</name>
</gene>
<dbReference type="SUPFAM" id="SSF56059">
    <property type="entry name" value="Glutathione synthetase ATP-binding domain-like"/>
    <property type="match status" value="1"/>
</dbReference>
<dbReference type="OrthoDB" id="9803907at2"/>
<evidence type="ECO:0000313" key="6">
    <source>
        <dbReference type="EMBL" id="CAZ88404.1"/>
    </source>
</evidence>
<dbReference type="InterPro" id="IPR041472">
    <property type="entry name" value="BL00235/CARNS1_N"/>
</dbReference>
<dbReference type="Proteomes" id="UP000002372">
    <property type="component" value="Chromosome"/>
</dbReference>
<evidence type="ECO:0000256" key="2">
    <source>
        <dbReference type="ARBA" id="ARBA00022741"/>
    </source>
</evidence>
<dbReference type="GO" id="GO:0046872">
    <property type="term" value="F:metal ion binding"/>
    <property type="evidence" value="ECO:0007669"/>
    <property type="project" value="InterPro"/>
</dbReference>
<organism evidence="6 7">
    <name type="scientific">Thiomonas arsenitoxydans (strain DSM 22701 / CIP 110005 / 3As)</name>
    <dbReference type="NCBI Taxonomy" id="426114"/>
    <lineage>
        <taxon>Bacteria</taxon>
        <taxon>Pseudomonadati</taxon>
        <taxon>Pseudomonadota</taxon>
        <taxon>Betaproteobacteria</taxon>
        <taxon>Burkholderiales</taxon>
        <taxon>Thiomonas</taxon>
    </lineage>
</organism>
<name>D6CSY5_THIA3</name>
<evidence type="ECO:0000313" key="7">
    <source>
        <dbReference type="Proteomes" id="UP000002372"/>
    </source>
</evidence>
<dbReference type="EMBL" id="FP475956">
    <property type="protein sequence ID" value="CAZ88404.1"/>
    <property type="molecule type" value="Genomic_DNA"/>
</dbReference>
<dbReference type="GO" id="GO:0005524">
    <property type="term" value="F:ATP binding"/>
    <property type="evidence" value="ECO:0007669"/>
    <property type="project" value="UniProtKB-UniRule"/>
</dbReference>
<keyword evidence="3 4" id="KW-0067">ATP-binding</keyword>
<dbReference type="Pfam" id="PF13535">
    <property type="entry name" value="ATP-grasp_4"/>
    <property type="match status" value="1"/>
</dbReference>
<dbReference type="AlphaFoldDB" id="D6CSY5"/>
<evidence type="ECO:0000256" key="4">
    <source>
        <dbReference type="PROSITE-ProRule" id="PRU00409"/>
    </source>
</evidence>
<dbReference type="Gene3D" id="3.30.470.20">
    <property type="entry name" value="ATP-grasp fold, B domain"/>
    <property type="match status" value="1"/>
</dbReference>
<keyword evidence="2 4" id="KW-0547">Nucleotide-binding</keyword>
<dbReference type="Pfam" id="PF18130">
    <property type="entry name" value="ATPgrasp_N"/>
    <property type="match status" value="1"/>
</dbReference>
<protein>
    <recommendedName>
        <fullName evidence="5">ATP-grasp domain-containing protein</fullName>
    </recommendedName>
</protein>
<dbReference type="GO" id="GO:0016874">
    <property type="term" value="F:ligase activity"/>
    <property type="evidence" value="ECO:0007669"/>
    <property type="project" value="UniProtKB-KW"/>
</dbReference>
<dbReference type="PANTHER" id="PTHR43585">
    <property type="entry name" value="FUMIPYRROLE BIOSYNTHESIS PROTEIN C"/>
    <property type="match status" value="1"/>
</dbReference>
<dbReference type="eggNOG" id="COG0151">
    <property type="taxonomic scope" value="Bacteria"/>
</dbReference>
<proteinExistence type="predicted"/>
<keyword evidence="1" id="KW-0436">Ligase</keyword>
<dbReference type="HOGENOM" id="CLU_029016_6_0_4"/>
<dbReference type="RefSeq" id="WP_013105732.1">
    <property type="nucleotide sequence ID" value="NC_014145.1"/>
</dbReference>
<dbReference type="PANTHER" id="PTHR43585:SF2">
    <property type="entry name" value="ATP-GRASP ENZYME FSQD"/>
    <property type="match status" value="1"/>
</dbReference>
<dbReference type="Gene3D" id="3.30.1490.20">
    <property type="entry name" value="ATP-grasp fold, A domain"/>
    <property type="match status" value="1"/>
</dbReference>
<dbReference type="PROSITE" id="PS50975">
    <property type="entry name" value="ATP_GRASP"/>
    <property type="match status" value="1"/>
</dbReference>
<reference key="1">
    <citation type="submission" date="2009-07" db="EMBL/GenBank/DDBJ databases">
        <authorList>
            <person name="Genoscope - CEA"/>
        </authorList>
    </citation>
    <scope>NUCLEOTIDE SEQUENCE</scope>
    <source>
        <strain>3As</strain>
    </source>
</reference>
<reference evidence="7" key="2">
    <citation type="journal article" date="2010" name="PLoS Genet.">
        <title>Structure, function, and evolution of the Thiomonas spp. genome.</title>
        <authorList>
            <person name="Arsene-Ploetze F."/>
            <person name="Koechler S."/>
            <person name="Marchal M."/>
            <person name="Coppee J.Y."/>
            <person name="Chandler M."/>
            <person name="Bonnefoy V."/>
            <person name="Brochier-Armanet C."/>
            <person name="Barakat M."/>
            <person name="Barbe V."/>
            <person name="Battaglia-Brunet F."/>
            <person name="Bruneel O."/>
            <person name="Bryan C.G."/>
            <person name="Cleiss-Arnold J."/>
            <person name="Cruveiller S."/>
            <person name="Erhardt M."/>
            <person name="Heinrich-Salmeron A."/>
            <person name="Hommais F."/>
            <person name="Joulian C."/>
            <person name="Krin E."/>
            <person name="Lieutaud A."/>
            <person name="Lievremont D."/>
            <person name="Michel C."/>
            <person name="Muller D."/>
            <person name="Ortet P."/>
            <person name="Proux C."/>
            <person name="Siguier P."/>
            <person name="Roche D."/>
            <person name="Rouy Z."/>
            <person name="Salvignol G."/>
            <person name="Slyemi D."/>
            <person name="Talla E."/>
            <person name="Weiss S."/>
            <person name="Weissenbach J."/>
            <person name="Medigue C."/>
            <person name="Bertin P.N."/>
        </authorList>
    </citation>
    <scope>NUCLEOTIDE SEQUENCE [LARGE SCALE GENOMIC DNA]</scope>
    <source>
        <strain evidence="7">DSM 22701 / CIP 110005 / 3As</strain>
    </source>
</reference>
<evidence type="ECO:0000256" key="1">
    <source>
        <dbReference type="ARBA" id="ARBA00022598"/>
    </source>
</evidence>
<dbReference type="Gene3D" id="3.40.50.20">
    <property type="match status" value="1"/>
</dbReference>
<evidence type="ECO:0000256" key="3">
    <source>
        <dbReference type="ARBA" id="ARBA00022840"/>
    </source>
</evidence>
<dbReference type="KEGG" id="thi:THI_1731"/>
<accession>D6CSY5</accession>
<dbReference type="InterPro" id="IPR052032">
    <property type="entry name" value="ATP-dep_AA_Ligase"/>
</dbReference>
<sequence>MNKRIAVVGGRPSPIHGAKELGIDVVLVHEVGAYEQEIVAHCEQVVHASITDADAIIKVLEPLHRQRSFDRIMTTTEAAGESTGKVVDHFGLTGVSYKTAHLLKDKVAMRDLLVRHNLSPVAYRSITGKQDAIDFVAQYGRSVLKPADGVASLHIHPCEDEASVLVAMLALEKANVTKIIIEEYLDGPVVSVDSFSFAGRHLPIGYSEYRMNDKYVEWEVSTPSTAAKPWLRELRALTCRLLDAVELQEGPSHSEFVLTPKGPRVLESHARLAGSGAPELVKRAFGLNLNRMFLTVPLGIDKLPDVSPEPQAGAAIQFFVPTSGTVKKVELDLPPGVEVRYTKVGEIPLVFLPFIFELGNAPLAVVVQKHEGDHIPPLDTVADCVSGYALATGSSREDAVAITDKLVEAVRFIVDPKP</sequence>
<feature type="domain" description="ATP-grasp" evidence="5">
    <location>
        <begin position="110"/>
        <end position="298"/>
    </location>
</feature>